<keyword evidence="5" id="KW-1185">Reference proteome</keyword>
<dbReference type="OrthoDB" id="7068596at2"/>
<proteinExistence type="predicted"/>
<accession>A0A5S9QUX8</accession>
<evidence type="ECO:0000313" key="5">
    <source>
        <dbReference type="Proteomes" id="UP000441399"/>
    </source>
</evidence>
<protein>
    <recommendedName>
        <fullName evidence="3">DUF4124 domain-containing protein</fullName>
    </recommendedName>
</protein>
<dbReference type="Pfam" id="PF13511">
    <property type="entry name" value="DUF4124"/>
    <property type="match status" value="1"/>
</dbReference>
<feature type="region of interest" description="Disordered" evidence="1">
    <location>
        <begin position="81"/>
        <end position="114"/>
    </location>
</feature>
<feature type="domain" description="DUF4124" evidence="3">
    <location>
        <begin position="14"/>
        <end position="57"/>
    </location>
</feature>
<evidence type="ECO:0000259" key="3">
    <source>
        <dbReference type="Pfam" id="PF13511"/>
    </source>
</evidence>
<feature type="chain" id="PRO_5024799182" description="DUF4124 domain-containing protein" evidence="2">
    <location>
        <begin position="24"/>
        <end position="114"/>
    </location>
</feature>
<feature type="compositionally biased region" description="Basic and acidic residues" evidence="1">
    <location>
        <begin position="96"/>
        <end position="114"/>
    </location>
</feature>
<evidence type="ECO:0000256" key="1">
    <source>
        <dbReference type="SAM" id="MobiDB-lite"/>
    </source>
</evidence>
<feature type="signal peptide" evidence="2">
    <location>
        <begin position="1"/>
        <end position="23"/>
    </location>
</feature>
<name>A0A5S9QUX8_9GAMM</name>
<dbReference type="EMBL" id="CACSIO010000045">
    <property type="protein sequence ID" value="CAA0122245.1"/>
    <property type="molecule type" value="Genomic_DNA"/>
</dbReference>
<gene>
    <name evidence="4" type="ORF">OPDIPICF_02569</name>
</gene>
<keyword evidence="2" id="KW-0732">Signal</keyword>
<evidence type="ECO:0000256" key="2">
    <source>
        <dbReference type="SAM" id="SignalP"/>
    </source>
</evidence>
<dbReference type="Proteomes" id="UP000441399">
    <property type="component" value="Unassembled WGS sequence"/>
</dbReference>
<dbReference type="InterPro" id="IPR025392">
    <property type="entry name" value="DUF4124"/>
</dbReference>
<evidence type="ECO:0000313" key="4">
    <source>
        <dbReference type="EMBL" id="CAA0122245.1"/>
    </source>
</evidence>
<sequence>MPKRLMAGVFFVSALLVSGALSAADVYQWRDADGKLHFSDVKPRGVDAEKKIVSEPPKGYQVGSPELAEVYEQATLKKQETMLKKRGAEEGGTGTKTDEKKGKKNDDDMPERPQ</sequence>
<reference evidence="4 5" key="1">
    <citation type="submission" date="2019-11" db="EMBL/GenBank/DDBJ databases">
        <authorList>
            <person name="Holert J."/>
        </authorList>
    </citation>
    <scope>NUCLEOTIDE SEQUENCE [LARGE SCALE GENOMIC DNA]</scope>
    <source>
        <strain evidence="4">SB11_3</strain>
    </source>
</reference>
<dbReference type="AlphaFoldDB" id="A0A5S9QUX8"/>
<organism evidence="4 5">
    <name type="scientific">BD1-7 clade bacterium</name>
    <dbReference type="NCBI Taxonomy" id="2029982"/>
    <lineage>
        <taxon>Bacteria</taxon>
        <taxon>Pseudomonadati</taxon>
        <taxon>Pseudomonadota</taxon>
        <taxon>Gammaproteobacteria</taxon>
        <taxon>Cellvibrionales</taxon>
        <taxon>Spongiibacteraceae</taxon>
        <taxon>BD1-7 clade</taxon>
    </lineage>
</organism>